<gene>
    <name evidence="9" type="ORF">BT67DRAFT_392038</name>
</gene>
<evidence type="ECO:0000256" key="5">
    <source>
        <dbReference type="PROSITE-ProRule" id="PRU10007"/>
    </source>
</evidence>
<dbReference type="InterPro" id="IPR016161">
    <property type="entry name" value="Ald_DH/histidinol_DH"/>
</dbReference>
<evidence type="ECO:0000256" key="4">
    <source>
        <dbReference type="ARBA" id="ARBA00049194"/>
    </source>
</evidence>
<evidence type="ECO:0000313" key="9">
    <source>
        <dbReference type="EMBL" id="KAK4130105.1"/>
    </source>
</evidence>
<dbReference type="PROSITE" id="PS00070">
    <property type="entry name" value="ALDEHYDE_DEHYDR_CYS"/>
    <property type="match status" value="1"/>
</dbReference>
<protein>
    <recommendedName>
        <fullName evidence="3">aldehyde dehydrogenase (NAD(+))</fullName>
        <ecNumber evidence="3">1.2.1.3</ecNumber>
    </recommendedName>
</protein>
<dbReference type="Gene3D" id="3.40.309.10">
    <property type="entry name" value="Aldehyde Dehydrogenase, Chain A, domain 2"/>
    <property type="match status" value="1"/>
</dbReference>
<evidence type="ECO:0000259" key="8">
    <source>
        <dbReference type="Pfam" id="PF00171"/>
    </source>
</evidence>
<dbReference type="FunFam" id="3.40.309.10:FF:000024">
    <property type="entry name" value="Betaine aldehyde dehydrogenase"/>
    <property type="match status" value="1"/>
</dbReference>
<evidence type="ECO:0000313" key="10">
    <source>
        <dbReference type="Proteomes" id="UP001304895"/>
    </source>
</evidence>
<dbReference type="CDD" id="cd07098">
    <property type="entry name" value="ALDH_F15-22"/>
    <property type="match status" value="1"/>
</dbReference>
<dbReference type="InterPro" id="IPR016163">
    <property type="entry name" value="Ald_DH_C"/>
</dbReference>
<dbReference type="Proteomes" id="UP001304895">
    <property type="component" value="Unassembled WGS sequence"/>
</dbReference>
<organism evidence="9 10">
    <name type="scientific">Trichocladium antarcticum</name>
    <dbReference type="NCBI Taxonomy" id="1450529"/>
    <lineage>
        <taxon>Eukaryota</taxon>
        <taxon>Fungi</taxon>
        <taxon>Dikarya</taxon>
        <taxon>Ascomycota</taxon>
        <taxon>Pezizomycotina</taxon>
        <taxon>Sordariomycetes</taxon>
        <taxon>Sordariomycetidae</taxon>
        <taxon>Sordariales</taxon>
        <taxon>Chaetomiaceae</taxon>
        <taxon>Trichocladium</taxon>
    </lineage>
</organism>
<dbReference type="PANTHER" id="PTHR11699">
    <property type="entry name" value="ALDEHYDE DEHYDROGENASE-RELATED"/>
    <property type="match status" value="1"/>
</dbReference>
<reference evidence="9" key="1">
    <citation type="journal article" date="2023" name="Mol. Phylogenet. Evol.">
        <title>Genome-scale phylogeny and comparative genomics of the fungal order Sordariales.</title>
        <authorList>
            <person name="Hensen N."/>
            <person name="Bonometti L."/>
            <person name="Westerberg I."/>
            <person name="Brannstrom I.O."/>
            <person name="Guillou S."/>
            <person name="Cros-Aarteil S."/>
            <person name="Calhoun S."/>
            <person name="Haridas S."/>
            <person name="Kuo A."/>
            <person name="Mondo S."/>
            <person name="Pangilinan J."/>
            <person name="Riley R."/>
            <person name="LaButti K."/>
            <person name="Andreopoulos B."/>
            <person name="Lipzen A."/>
            <person name="Chen C."/>
            <person name="Yan M."/>
            <person name="Daum C."/>
            <person name="Ng V."/>
            <person name="Clum A."/>
            <person name="Steindorff A."/>
            <person name="Ohm R.A."/>
            <person name="Martin F."/>
            <person name="Silar P."/>
            <person name="Natvig D.O."/>
            <person name="Lalanne C."/>
            <person name="Gautier V."/>
            <person name="Ament-Velasquez S.L."/>
            <person name="Kruys A."/>
            <person name="Hutchinson M.I."/>
            <person name="Powell A.J."/>
            <person name="Barry K."/>
            <person name="Miller A.N."/>
            <person name="Grigoriev I.V."/>
            <person name="Debuchy R."/>
            <person name="Gladieux P."/>
            <person name="Hiltunen Thoren M."/>
            <person name="Johannesson H."/>
        </authorList>
    </citation>
    <scope>NUCLEOTIDE SEQUENCE</scope>
    <source>
        <strain evidence="9">CBS 123565</strain>
    </source>
</reference>
<keyword evidence="7" id="KW-0472">Membrane</keyword>
<keyword evidence="10" id="KW-1185">Reference proteome</keyword>
<keyword evidence="7" id="KW-0812">Transmembrane</keyword>
<dbReference type="InterPro" id="IPR016160">
    <property type="entry name" value="Ald_DH_CS_CYS"/>
</dbReference>
<dbReference type="InterPro" id="IPR029510">
    <property type="entry name" value="Ald_DH_CS_GLU"/>
</dbReference>
<evidence type="ECO:0000256" key="2">
    <source>
        <dbReference type="ARBA" id="ARBA00023002"/>
    </source>
</evidence>
<dbReference type="EC" id="1.2.1.3" evidence="3"/>
<sequence length="624" mass="67215">MATDAGRNLLEQLRDRVQDLRLCQRLADVRQIEAVERLVKFVQVPGNATMLLCTALGAAVLWYLALRENDQPIRYSVPSPKKPEKVEILDQPALKVPGSTALQCYAPATGQFLGLVNPSTPNAIDRAVEQAQAAQTKWAATTFRERRAVLRSMLQHVLDNQEEICRVACLDSGKTMVDAQLGEILVTTEKLTWTINHGEKALRPDRRPTNLLMTYKRNTVYYEPLGVVAALVSWNYPFHNLIGPVISALFSGNAIVVKSSEQVAWSSSYFTNIARGALVAHGHDPALVQTVVCWPQTASHMTSHPGIGHITFIGSRPVCHKVAASAAKTLTPVVAELGGKDASIVLDSVSKRDLPRVVNILMRGSFQASGQNCIGIERIIATPRIYPTLLSLLEPRVRALRPGPTADVGAMISDSSFARLEALVADAVAHGARLLAGGKQFIHPDHPRGHYFAPTLVADVTPDMAIANEECFGPIMVVMRAPADDAAAILRVANAPDFGLGSSVFGAESDPRIGEIVRGIKAGMVAVNDFGATYAVQLPFGGRAGSGYGRFAGAEGLQGLCNLKAVCRDRMSWLGIKTAIPPPMQYPVADQERGWRFAKGVVDVGYGMGMVDKVAGVLGIVRNS</sequence>
<dbReference type="Gene3D" id="3.40.605.10">
    <property type="entry name" value="Aldehyde Dehydrogenase, Chain A, domain 1"/>
    <property type="match status" value="1"/>
</dbReference>
<dbReference type="AlphaFoldDB" id="A0AAN6UCD9"/>
<evidence type="ECO:0000256" key="7">
    <source>
        <dbReference type="SAM" id="Phobius"/>
    </source>
</evidence>
<comment type="similarity">
    <text evidence="1 6">Belongs to the aldehyde dehydrogenase family.</text>
</comment>
<proteinExistence type="inferred from homology"/>
<dbReference type="GO" id="GO:0004029">
    <property type="term" value="F:aldehyde dehydrogenase (NAD+) activity"/>
    <property type="evidence" value="ECO:0007669"/>
    <property type="project" value="UniProtKB-EC"/>
</dbReference>
<dbReference type="InterPro" id="IPR016162">
    <property type="entry name" value="Ald_DH_N"/>
</dbReference>
<dbReference type="Pfam" id="PF00171">
    <property type="entry name" value="Aldedh"/>
    <property type="match status" value="1"/>
</dbReference>
<evidence type="ECO:0000256" key="1">
    <source>
        <dbReference type="ARBA" id="ARBA00009986"/>
    </source>
</evidence>
<comment type="caution">
    <text evidence="9">The sequence shown here is derived from an EMBL/GenBank/DDBJ whole genome shotgun (WGS) entry which is preliminary data.</text>
</comment>
<comment type="catalytic activity">
    <reaction evidence="4">
        <text>an aldehyde + NAD(+) + H2O = a carboxylate + NADH + 2 H(+)</text>
        <dbReference type="Rhea" id="RHEA:16185"/>
        <dbReference type="ChEBI" id="CHEBI:15377"/>
        <dbReference type="ChEBI" id="CHEBI:15378"/>
        <dbReference type="ChEBI" id="CHEBI:17478"/>
        <dbReference type="ChEBI" id="CHEBI:29067"/>
        <dbReference type="ChEBI" id="CHEBI:57540"/>
        <dbReference type="ChEBI" id="CHEBI:57945"/>
        <dbReference type="EC" id="1.2.1.3"/>
    </reaction>
</comment>
<keyword evidence="2 6" id="KW-0560">Oxidoreductase</keyword>
<dbReference type="FunFam" id="3.40.605.10:FF:000014">
    <property type="entry name" value="aldehyde dehydrogenase 22A1"/>
    <property type="match status" value="1"/>
</dbReference>
<evidence type="ECO:0000256" key="3">
    <source>
        <dbReference type="ARBA" id="ARBA00024226"/>
    </source>
</evidence>
<feature type="active site" evidence="5">
    <location>
        <position position="336"/>
    </location>
</feature>
<dbReference type="SUPFAM" id="SSF53720">
    <property type="entry name" value="ALDH-like"/>
    <property type="match status" value="1"/>
</dbReference>
<name>A0AAN6UCD9_9PEZI</name>
<accession>A0AAN6UCD9</accession>
<reference evidence="9" key="2">
    <citation type="submission" date="2023-05" db="EMBL/GenBank/DDBJ databases">
        <authorList>
            <consortium name="Lawrence Berkeley National Laboratory"/>
            <person name="Steindorff A."/>
            <person name="Hensen N."/>
            <person name="Bonometti L."/>
            <person name="Westerberg I."/>
            <person name="Brannstrom I.O."/>
            <person name="Guillou S."/>
            <person name="Cros-Aarteil S."/>
            <person name="Calhoun S."/>
            <person name="Haridas S."/>
            <person name="Kuo A."/>
            <person name="Mondo S."/>
            <person name="Pangilinan J."/>
            <person name="Riley R."/>
            <person name="Labutti K."/>
            <person name="Andreopoulos B."/>
            <person name="Lipzen A."/>
            <person name="Chen C."/>
            <person name="Yanf M."/>
            <person name="Daum C."/>
            <person name="Ng V."/>
            <person name="Clum A."/>
            <person name="Ohm R."/>
            <person name="Martin F."/>
            <person name="Silar P."/>
            <person name="Natvig D."/>
            <person name="Lalanne C."/>
            <person name="Gautier V."/>
            <person name="Ament-Velasquez S.L."/>
            <person name="Kruys A."/>
            <person name="Hutchinson M.I."/>
            <person name="Powell A.J."/>
            <person name="Barry K."/>
            <person name="Miller A.N."/>
            <person name="Grigoriev I.V."/>
            <person name="Debuchy R."/>
            <person name="Gladieux P."/>
            <person name="Thoren M.H."/>
            <person name="Johannesson H."/>
        </authorList>
    </citation>
    <scope>NUCLEOTIDE SEQUENCE</scope>
    <source>
        <strain evidence="9">CBS 123565</strain>
    </source>
</reference>
<dbReference type="InterPro" id="IPR015590">
    <property type="entry name" value="Aldehyde_DH_dom"/>
</dbReference>
<evidence type="ECO:0000256" key="6">
    <source>
        <dbReference type="RuleBase" id="RU003345"/>
    </source>
</evidence>
<dbReference type="EMBL" id="MU853442">
    <property type="protein sequence ID" value="KAK4130105.1"/>
    <property type="molecule type" value="Genomic_DNA"/>
</dbReference>
<keyword evidence="7" id="KW-1133">Transmembrane helix</keyword>
<dbReference type="PROSITE" id="PS00687">
    <property type="entry name" value="ALDEHYDE_DEHYDR_GLU"/>
    <property type="match status" value="1"/>
</dbReference>
<feature type="domain" description="Aldehyde dehydrogenase" evidence="8">
    <location>
        <begin position="101"/>
        <end position="566"/>
    </location>
</feature>
<feature type="transmembrane region" description="Helical" evidence="7">
    <location>
        <begin position="48"/>
        <end position="66"/>
    </location>
</feature>